<feature type="region of interest" description="Disordered" evidence="1">
    <location>
        <begin position="1"/>
        <end position="35"/>
    </location>
</feature>
<proteinExistence type="predicted"/>
<dbReference type="InterPro" id="IPR046341">
    <property type="entry name" value="SET_dom_sf"/>
</dbReference>
<evidence type="ECO:0008006" key="4">
    <source>
        <dbReference type="Google" id="ProtNLM"/>
    </source>
</evidence>
<gene>
    <name evidence="2" type="ORF">PCOR1329_LOCUS19264</name>
</gene>
<reference evidence="2" key="1">
    <citation type="submission" date="2023-10" db="EMBL/GenBank/DDBJ databases">
        <authorList>
            <person name="Chen Y."/>
            <person name="Shah S."/>
            <person name="Dougan E. K."/>
            <person name="Thang M."/>
            <person name="Chan C."/>
        </authorList>
    </citation>
    <scope>NUCLEOTIDE SEQUENCE [LARGE SCALE GENOMIC DNA]</scope>
</reference>
<evidence type="ECO:0000256" key="1">
    <source>
        <dbReference type="SAM" id="MobiDB-lite"/>
    </source>
</evidence>
<dbReference type="EMBL" id="CAUYUJ010006136">
    <property type="protein sequence ID" value="CAK0816234.1"/>
    <property type="molecule type" value="Genomic_DNA"/>
</dbReference>
<dbReference type="Gene3D" id="2.170.270.10">
    <property type="entry name" value="SET domain"/>
    <property type="match status" value="1"/>
</dbReference>
<accession>A0ABN9RE45</accession>
<feature type="compositionally biased region" description="Basic residues" evidence="1">
    <location>
        <begin position="8"/>
        <end position="23"/>
    </location>
</feature>
<comment type="caution">
    <text evidence="2">The sequence shown here is derived from an EMBL/GenBank/DDBJ whole genome shotgun (WGS) entry which is preliminary data.</text>
</comment>
<dbReference type="Proteomes" id="UP001189429">
    <property type="component" value="Unassembled WGS sequence"/>
</dbReference>
<evidence type="ECO:0000313" key="2">
    <source>
        <dbReference type="EMBL" id="CAK0816234.1"/>
    </source>
</evidence>
<protein>
    <recommendedName>
        <fullName evidence="4">SET domain-containing protein</fullName>
    </recommendedName>
</protein>
<evidence type="ECO:0000313" key="3">
    <source>
        <dbReference type="Proteomes" id="UP001189429"/>
    </source>
</evidence>
<organism evidence="2 3">
    <name type="scientific">Prorocentrum cordatum</name>
    <dbReference type="NCBI Taxonomy" id="2364126"/>
    <lineage>
        <taxon>Eukaryota</taxon>
        <taxon>Sar</taxon>
        <taxon>Alveolata</taxon>
        <taxon>Dinophyceae</taxon>
        <taxon>Prorocentrales</taxon>
        <taxon>Prorocentraceae</taxon>
        <taxon>Prorocentrum</taxon>
    </lineage>
</organism>
<name>A0ABN9RE45_9DINO</name>
<dbReference type="SUPFAM" id="SSF82199">
    <property type="entry name" value="SET domain"/>
    <property type="match status" value="1"/>
</dbReference>
<sequence>MADGPRAAPRRRRRPSSWPRRRPSAAPRPPCGPQAWRRRATCCATRPELCRAWTDPPLAALGASRLHGAGVFAARDIAAGEVVEMVPSLPVSYAEICNTPLRDYVFGSDFEPGADDAWQGAVFLPLSLGGAYNHGARPNVYPQRFLDQPFVQADLRVNVHRRLCSVFLWHTHLRRRGRPWRRSLPEPSCC</sequence>
<keyword evidence="3" id="KW-1185">Reference proteome</keyword>